<dbReference type="InterPro" id="IPR033985">
    <property type="entry name" value="SusD-like_N"/>
</dbReference>
<comment type="subcellular location">
    <subcellularLocation>
        <location evidence="1">Cell outer membrane</location>
    </subcellularLocation>
</comment>
<dbReference type="Gene3D" id="1.25.40.390">
    <property type="match status" value="1"/>
</dbReference>
<dbReference type="EMBL" id="SUKA01000005">
    <property type="protein sequence ID" value="TJY63945.1"/>
    <property type="molecule type" value="Genomic_DNA"/>
</dbReference>
<dbReference type="Pfam" id="PF14322">
    <property type="entry name" value="SusD-like_3"/>
    <property type="match status" value="1"/>
</dbReference>
<accession>A0A4U0GXN1</accession>
<dbReference type="Pfam" id="PF07980">
    <property type="entry name" value="SusD_RagB"/>
    <property type="match status" value="1"/>
</dbReference>
<keyword evidence="10" id="KW-1185">Reference proteome</keyword>
<dbReference type="InterPro" id="IPR012944">
    <property type="entry name" value="SusD_RagB_dom"/>
</dbReference>
<dbReference type="RefSeq" id="WP_136821936.1">
    <property type="nucleotide sequence ID" value="NZ_BMJX01000005.1"/>
</dbReference>
<protein>
    <submittedName>
        <fullName evidence="9">RagB/SusD family nutrient uptake outer membrane protein</fullName>
    </submittedName>
</protein>
<dbReference type="AlphaFoldDB" id="A0A4U0GXN1"/>
<sequence>MKKIYYHLISLILMSSMALSCNKYLDIVPDDVGTLDYAFRNRNEAENYLFGCYSTMQRQSDVIYNPGFTISAEVVYPVLETQFFNSTGFDFIRGTQSSSNPVLAKWGEMYRAIRRCNIMLENMDKPIDLRDDEKKRWTAETKFLKAYYHYILIRIYGPVILIKDNNPVDVDVEQTKRKRATLYESFDYVISLMDEAIPDLPPIIENRAQEFGRITKFMAMAVKAEMLATAASPLFNGNPDYAGYKDKDGRDLFPASYDAQKWNKAAIACKEAIDECEEQGLHLYTDVPTSGIGNDVSDELKKVLTLQNIITQRWEENPELVWALNHGFNYQGYTIPKLTTLAIGTSNSHPSNWAVPMATTELFYTNNGVPINEDHTWDYTNRYAIETGDEANKHYIKQGYETVKAHFNRERRFYAAIGFDGGIWFGNGQTQEANAYHVQARGVTGIAGPKSLNATNITGYWPKKLTHYMSVFDAQLTPTNFQISLIRLAGLYLLYAEALNEAENSPTEEVYTYIDKVRERAGLEGVREAWSAYSRTPAKPTTKDGLRQIIRQERRIELAFEGQAGWDLRRWKELQSVLGRPVQGWNVNEENVVSYYRPTTVIIPVFGLRDYLWPLNNTDVVVNENLTQNPYW</sequence>
<evidence type="ECO:0000256" key="5">
    <source>
        <dbReference type="ARBA" id="ARBA00023237"/>
    </source>
</evidence>
<proteinExistence type="inferred from homology"/>
<evidence type="ECO:0000256" key="3">
    <source>
        <dbReference type="ARBA" id="ARBA00022729"/>
    </source>
</evidence>
<feature type="domain" description="RagB/SusD" evidence="7">
    <location>
        <begin position="352"/>
        <end position="632"/>
    </location>
</feature>
<dbReference type="GO" id="GO:0009279">
    <property type="term" value="C:cell outer membrane"/>
    <property type="evidence" value="ECO:0007669"/>
    <property type="project" value="UniProtKB-SubCell"/>
</dbReference>
<evidence type="ECO:0000256" key="2">
    <source>
        <dbReference type="ARBA" id="ARBA00006275"/>
    </source>
</evidence>
<keyword evidence="5" id="KW-0998">Cell outer membrane</keyword>
<feature type="chain" id="PRO_5020748391" evidence="6">
    <location>
        <begin position="21"/>
        <end position="632"/>
    </location>
</feature>
<organism evidence="9 10">
    <name type="scientific">Sphingobacterium alkalisoli</name>
    <dbReference type="NCBI Taxonomy" id="1874115"/>
    <lineage>
        <taxon>Bacteria</taxon>
        <taxon>Pseudomonadati</taxon>
        <taxon>Bacteroidota</taxon>
        <taxon>Sphingobacteriia</taxon>
        <taxon>Sphingobacteriales</taxon>
        <taxon>Sphingobacteriaceae</taxon>
        <taxon>Sphingobacterium</taxon>
    </lineage>
</organism>
<evidence type="ECO:0000313" key="10">
    <source>
        <dbReference type="Proteomes" id="UP000309872"/>
    </source>
</evidence>
<evidence type="ECO:0000259" key="8">
    <source>
        <dbReference type="Pfam" id="PF14322"/>
    </source>
</evidence>
<evidence type="ECO:0000256" key="6">
    <source>
        <dbReference type="SAM" id="SignalP"/>
    </source>
</evidence>
<evidence type="ECO:0000256" key="1">
    <source>
        <dbReference type="ARBA" id="ARBA00004442"/>
    </source>
</evidence>
<dbReference type="PROSITE" id="PS51257">
    <property type="entry name" value="PROKAR_LIPOPROTEIN"/>
    <property type="match status" value="1"/>
</dbReference>
<evidence type="ECO:0000313" key="9">
    <source>
        <dbReference type="EMBL" id="TJY63945.1"/>
    </source>
</evidence>
<feature type="signal peptide" evidence="6">
    <location>
        <begin position="1"/>
        <end position="20"/>
    </location>
</feature>
<comment type="similarity">
    <text evidence="2">Belongs to the SusD family.</text>
</comment>
<evidence type="ECO:0000256" key="4">
    <source>
        <dbReference type="ARBA" id="ARBA00023136"/>
    </source>
</evidence>
<reference evidence="9 10" key="1">
    <citation type="submission" date="2019-04" db="EMBL/GenBank/DDBJ databases">
        <title>Sphingobacterium olei sp. nov., isolated from oil-contaminated soil.</title>
        <authorList>
            <person name="Liu B."/>
        </authorList>
    </citation>
    <scope>NUCLEOTIDE SEQUENCE [LARGE SCALE GENOMIC DNA]</scope>
    <source>
        <strain evidence="9 10">Y3L14</strain>
    </source>
</reference>
<dbReference type="SUPFAM" id="SSF48452">
    <property type="entry name" value="TPR-like"/>
    <property type="match status" value="1"/>
</dbReference>
<evidence type="ECO:0000259" key="7">
    <source>
        <dbReference type="Pfam" id="PF07980"/>
    </source>
</evidence>
<name>A0A4U0GXN1_9SPHI</name>
<gene>
    <name evidence="9" type="ORF">FAZ19_16945</name>
</gene>
<keyword evidence="4" id="KW-0472">Membrane</keyword>
<dbReference type="OrthoDB" id="608091at2"/>
<dbReference type="Proteomes" id="UP000309872">
    <property type="component" value="Unassembled WGS sequence"/>
</dbReference>
<keyword evidence="3 6" id="KW-0732">Signal</keyword>
<feature type="domain" description="SusD-like N-terminal" evidence="8">
    <location>
        <begin position="99"/>
        <end position="222"/>
    </location>
</feature>
<dbReference type="InterPro" id="IPR011990">
    <property type="entry name" value="TPR-like_helical_dom_sf"/>
</dbReference>
<comment type="caution">
    <text evidence="9">The sequence shown here is derived from an EMBL/GenBank/DDBJ whole genome shotgun (WGS) entry which is preliminary data.</text>
</comment>